<feature type="transmembrane region" description="Helical" evidence="2">
    <location>
        <begin position="35"/>
        <end position="56"/>
    </location>
</feature>
<evidence type="ECO:0000313" key="3">
    <source>
        <dbReference type="EMBL" id="KJL46499.1"/>
    </source>
</evidence>
<protein>
    <recommendedName>
        <fullName evidence="5">MFS transporter permease</fullName>
    </recommendedName>
</protein>
<keyword evidence="4" id="KW-1185">Reference proteome</keyword>
<feature type="region of interest" description="Disordered" evidence="1">
    <location>
        <begin position="138"/>
        <end position="162"/>
    </location>
</feature>
<gene>
    <name evidence="3" type="ORF">RS84_03135</name>
</gene>
<dbReference type="RefSeq" id="WP_045258672.1">
    <property type="nucleotide sequence ID" value="NZ_JYJB01000010.1"/>
</dbReference>
<feature type="compositionally biased region" description="Basic and acidic residues" evidence="1">
    <location>
        <begin position="148"/>
        <end position="162"/>
    </location>
</feature>
<evidence type="ECO:0000256" key="2">
    <source>
        <dbReference type="SAM" id="Phobius"/>
    </source>
</evidence>
<dbReference type="Proteomes" id="UP000033900">
    <property type="component" value="Unassembled WGS sequence"/>
</dbReference>
<organism evidence="3 4">
    <name type="scientific">Microbacterium hydrocarbonoxydans</name>
    <dbReference type="NCBI Taxonomy" id="273678"/>
    <lineage>
        <taxon>Bacteria</taxon>
        <taxon>Bacillati</taxon>
        <taxon>Actinomycetota</taxon>
        <taxon>Actinomycetes</taxon>
        <taxon>Micrococcales</taxon>
        <taxon>Microbacteriaceae</taxon>
        <taxon>Microbacterium</taxon>
    </lineage>
</organism>
<comment type="caution">
    <text evidence="3">The sequence shown here is derived from an EMBL/GenBank/DDBJ whole genome shotgun (WGS) entry which is preliminary data.</text>
</comment>
<keyword evidence="2" id="KW-1133">Transmembrane helix</keyword>
<dbReference type="PATRIC" id="fig|273678.4.peg.3130"/>
<dbReference type="STRING" id="273678.RS84_03135"/>
<name>A0A0M2HIF8_9MICO</name>
<evidence type="ECO:0000313" key="4">
    <source>
        <dbReference type="Proteomes" id="UP000033900"/>
    </source>
</evidence>
<feature type="transmembrane region" description="Helical" evidence="2">
    <location>
        <begin position="97"/>
        <end position="118"/>
    </location>
</feature>
<proteinExistence type="predicted"/>
<dbReference type="OrthoDB" id="5115907at2"/>
<evidence type="ECO:0008006" key="5">
    <source>
        <dbReference type="Google" id="ProtNLM"/>
    </source>
</evidence>
<dbReference type="AlphaFoldDB" id="A0A0M2HIF8"/>
<evidence type="ECO:0000256" key="1">
    <source>
        <dbReference type="SAM" id="MobiDB-lite"/>
    </source>
</evidence>
<sequence length="162" mass="17987">MRLREAFFRWLLPAAFVLPLWLVLGGIVFGAGWGMLWVLFIAVPSVFLGQLLLTLLTRSRASVRAERAVSWWDVAGFTLWHGLTIAVGFFIDGAFGWLLAAAILVGIGLVWLQLWQLWNEAKGSGIRIRETIAWSAAPGQTSPTASTREPEVIVVRESDPRD</sequence>
<keyword evidence="2" id="KW-0812">Transmembrane</keyword>
<accession>A0A0M2HIF8</accession>
<feature type="compositionally biased region" description="Polar residues" evidence="1">
    <location>
        <begin position="138"/>
        <end position="147"/>
    </location>
</feature>
<dbReference type="EMBL" id="JYJB01000010">
    <property type="protein sequence ID" value="KJL46499.1"/>
    <property type="molecule type" value="Genomic_DNA"/>
</dbReference>
<feature type="transmembrane region" description="Helical" evidence="2">
    <location>
        <begin position="7"/>
        <end position="29"/>
    </location>
</feature>
<keyword evidence="2" id="KW-0472">Membrane</keyword>
<feature type="transmembrane region" description="Helical" evidence="2">
    <location>
        <begin position="68"/>
        <end position="91"/>
    </location>
</feature>
<reference evidence="3 4" key="1">
    <citation type="submission" date="2015-02" db="EMBL/GenBank/DDBJ databases">
        <title>Draft genome sequences of ten Microbacterium spp. with emphasis on heavy metal contaminated environments.</title>
        <authorList>
            <person name="Corretto E."/>
        </authorList>
    </citation>
    <scope>NUCLEOTIDE SEQUENCE [LARGE SCALE GENOMIC DNA]</scope>
    <source>
        <strain evidence="3 4">SA35</strain>
    </source>
</reference>